<accession>A0AAN6ZSP1</accession>
<comment type="caution">
    <text evidence="8">The sequence shown here is derived from an EMBL/GenBank/DDBJ whole genome shotgun (WGS) entry which is preliminary data.</text>
</comment>
<evidence type="ECO:0000313" key="8">
    <source>
        <dbReference type="EMBL" id="KAK4147651.1"/>
    </source>
</evidence>
<feature type="domain" description="Aflatoxin regulatory protein" evidence="7">
    <location>
        <begin position="160"/>
        <end position="255"/>
    </location>
</feature>
<dbReference type="GO" id="GO:0046872">
    <property type="term" value="F:metal ion binding"/>
    <property type="evidence" value="ECO:0007669"/>
    <property type="project" value="UniProtKB-KW"/>
</dbReference>
<evidence type="ECO:0000256" key="5">
    <source>
        <dbReference type="ARBA" id="ARBA00023242"/>
    </source>
</evidence>
<name>A0AAN6ZSP1_9PEZI</name>
<feature type="compositionally biased region" description="Polar residues" evidence="6">
    <location>
        <begin position="136"/>
        <end position="155"/>
    </location>
</feature>
<dbReference type="Proteomes" id="UP001302676">
    <property type="component" value="Unassembled WGS sequence"/>
</dbReference>
<evidence type="ECO:0000256" key="1">
    <source>
        <dbReference type="ARBA" id="ARBA00022723"/>
    </source>
</evidence>
<dbReference type="AlphaFoldDB" id="A0AAN6ZSP1"/>
<gene>
    <name evidence="8" type="ORF">C8A04DRAFT_24198</name>
</gene>
<feature type="region of interest" description="Disordered" evidence="6">
    <location>
        <begin position="1"/>
        <end position="73"/>
    </location>
</feature>
<evidence type="ECO:0000256" key="2">
    <source>
        <dbReference type="ARBA" id="ARBA00023015"/>
    </source>
</evidence>
<evidence type="ECO:0000256" key="6">
    <source>
        <dbReference type="SAM" id="MobiDB-lite"/>
    </source>
</evidence>
<dbReference type="GO" id="GO:0005634">
    <property type="term" value="C:nucleus"/>
    <property type="evidence" value="ECO:0007669"/>
    <property type="project" value="InterPro"/>
</dbReference>
<evidence type="ECO:0000256" key="4">
    <source>
        <dbReference type="ARBA" id="ARBA00023163"/>
    </source>
</evidence>
<evidence type="ECO:0000259" key="7">
    <source>
        <dbReference type="Pfam" id="PF08493"/>
    </source>
</evidence>
<keyword evidence="1" id="KW-0479">Metal-binding</keyword>
<dbReference type="GO" id="GO:0003677">
    <property type="term" value="F:DNA binding"/>
    <property type="evidence" value="ECO:0007669"/>
    <property type="project" value="UniProtKB-KW"/>
</dbReference>
<dbReference type="GO" id="GO:0045122">
    <property type="term" value="P:aflatoxin biosynthetic process"/>
    <property type="evidence" value="ECO:0007669"/>
    <property type="project" value="InterPro"/>
</dbReference>
<keyword evidence="4" id="KW-0804">Transcription</keyword>
<keyword evidence="5" id="KW-0539">Nucleus</keyword>
<organism evidence="8 9">
    <name type="scientific">Dichotomopilus funicola</name>
    <dbReference type="NCBI Taxonomy" id="1934379"/>
    <lineage>
        <taxon>Eukaryota</taxon>
        <taxon>Fungi</taxon>
        <taxon>Dikarya</taxon>
        <taxon>Ascomycota</taxon>
        <taxon>Pezizomycotina</taxon>
        <taxon>Sordariomycetes</taxon>
        <taxon>Sordariomycetidae</taxon>
        <taxon>Sordariales</taxon>
        <taxon>Chaetomiaceae</taxon>
        <taxon>Dichotomopilus</taxon>
    </lineage>
</organism>
<keyword evidence="3" id="KW-0238">DNA-binding</keyword>
<evidence type="ECO:0000256" key="3">
    <source>
        <dbReference type="ARBA" id="ARBA00023125"/>
    </source>
</evidence>
<dbReference type="GO" id="GO:0006355">
    <property type="term" value="P:regulation of DNA-templated transcription"/>
    <property type="evidence" value="ECO:0007669"/>
    <property type="project" value="InterPro"/>
</dbReference>
<dbReference type="RefSeq" id="XP_062641022.1">
    <property type="nucleotide sequence ID" value="XM_062779023.1"/>
</dbReference>
<dbReference type="GeneID" id="87815636"/>
<dbReference type="InterPro" id="IPR013700">
    <property type="entry name" value="AflR"/>
</dbReference>
<dbReference type="EMBL" id="MU853555">
    <property type="protein sequence ID" value="KAK4147651.1"/>
    <property type="molecule type" value="Genomic_DNA"/>
</dbReference>
<feature type="region of interest" description="Disordered" evidence="6">
    <location>
        <begin position="127"/>
        <end position="155"/>
    </location>
</feature>
<evidence type="ECO:0000313" key="9">
    <source>
        <dbReference type="Proteomes" id="UP001302676"/>
    </source>
</evidence>
<feature type="compositionally biased region" description="Low complexity" evidence="6">
    <location>
        <begin position="22"/>
        <end position="36"/>
    </location>
</feature>
<proteinExistence type="predicted"/>
<protein>
    <recommendedName>
        <fullName evidence="7">Aflatoxin regulatory protein domain-containing protein</fullName>
    </recommendedName>
</protein>
<feature type="region of interest" description="Disordered" evidence="6">
    <location>
        <begin position="287"/>
        <end position="309"/>
    </location>
</feature>
<keyword evidence="9" id="KW-1185">Reference proteome</keyword>
<reference evidence="8" key="1">
    <citation type="journal article" date="2023" name="Mol. Phylogenet. Evol.">
        <title>Genome-scale phylogeny and comparative genomics of the fungal order Sordariales.</title>
        <authorList>
            <person name="Hensen N."/>
            <person name="Bonometti L."/>
            <person name="Westerberg I."/>
            <person name="Brannstrom I.O."/>
            <person name="Guillou S."/>
            <person name="Cros-Aarteil S."/>
            <person name="Calhoun S."/>
            <person name="Haridas S."/>
            <person name="Kuo A."/>
            <person name="Mondo S."/>
            <person name="Pangilinan J."/>
            <person name="Riley R."/>
            <person name="LaButti K."/>
            <person name="Andreopoulos B."/>
            <person name="Lipzen A."/>
            <person name="Chen C."/>
            <person name="Yan M."/>
            <person name="Daum C."/>
            <person name="Ng V."/>
            <person name="Clum A."/>
            <person name="Steindorff A."/>
            <person name="Ohm R.A."/>
            <person name="Martin F."/>
            <person name="Silar P."/>
            <person name="Natvig D.O."/>
            <person name="Lalanne C."/>
            <person name="Gautier V."/>
            <person name="Ament-Velasquez S.L."/>
            <person name="Kruys A."/>
            <person name="Hutchinson M.I."/>
            <person name="Powell A.J."/>
            <person name="Barry K."/>
            <person name="Miller A.N."/>
            <person name="Grigoriev I.V."/>
            <person name="Debuchy R."/>
            <person name="Gladieux P."/>
            <person name="Hiltunen Thoren M."/>
            <person name="Johannesson H."/>
        </authorList>
    </citation>
    <scope>NUCLEOTIDE SEQUENCE</scope>
    <source>
        <strain evidence="8">CBS 141.50</strain>
    </source>
</reference>
<reference evidence="8" key="2">
    <citation type="submission" date="2023-05" db="EMBL/GenBank/DDBJ databases">
        <authorList>
            <consortium name="Lawrence Berkeley National Laboratory"/>
            <person name="Steindorff A."/>
            <person name="Hensen N."/>
            <person name="Bonometti L."/>
            <person name="Westerberg I."/>
            <person name="Brannstrom I.O."/>
            <person name="Guillou S."/>
            <person name="Cros-Aarteil S."/>
            <person name="Calhoun S."/>
            <person name="Haridas S."/>
            <person name="Kuo A."/>
            <person name="Mondo S."/>
            <person name="Pangilinan J."/>
            <person name="Riley R."/>
            <person name="Labutti K."/>
            <person name="Andreopoulos B."/>
            <person name="Lipzen A."/>
            <person name="Chen C."/>
            <person name="Yanf M."/>
            <person name="Daum C."/>
            <person name="Ng V."/>
            <person name="Clum A."/>
            <person name="Ohm R."/>
            <person name="Martin F."/>
            <person name="Silar P."/>
            <person name="Natvig D."/>
            <person name="Lalanne C."/>
            <person name="Gautier V."/>
            <person name="Ament-Velasquez S.L."/>
            <person name="Kruys A."/>
            <person name="Hutchinson M.I."/>
            <person name="Powell A.J."/>
            <person name="Barry K."/>
            <person name="Miller A.N."/>
            <person name="Grigoriev I.V."/>
            <person name="Debuchy R."/>
            <person name="Gladieux P."/>
            <person name="Thoren M.H."/>
            <person name="Johannesson H."/>
        </authorList>
    </citation>
    <scope>NUCLEOTIDE SEQUENCE</scope>
    <source>
        <strain evidence="8">CBS 141.50</strain>
    </source>
</reference>
<dbReference type="Pfam" id="PF08493">
    <property type="entry name" value="AflR"/>
    <property type="match status" value="1"/>
</dbReference>
<sequence length="415" mass="44252">MPCVYGESRKFGRPPRQPVPKRTTGSTSPTSSGRSSEQPEERATRATAAVLAPEPDQPGASSTVSHNGDDVWGGIAESNSANVGMIDFASIEDGLHHDLNFIGADPLHSGFVDWAASESYWADNALPEEPEHDRASSNASHTPESSRPGSASMVLSGTGDHDCLRDAYEILGNLSNLNISKGHFGSPLETTPQTPTQSVPLDHVLRINREASERLGQLLLCTCDRSPHLQLLYASIISRVLIWYQQVTDCTSHHDRVVSWSSSSYLPPAITLDDFSVTAMAPSSLASSNAAAPTAPSGPVPSPGGSNVGTTRAAAPLAIGPSSMAIGTFNVDDLGMQAALKIQLLSGEMRRAGWLIDLFTSFHHGGGQCMADMSSPGFGGESNLYQILDSWLRGEHLRVTNLMRSKLRELNADLL</sequence>
<keyword evidence="2" id="KW-0805">Transcription regulation</keyword>